<evidence type="ECO:0000313" key="2">
    <source>
        <dbReference type="EMBL" id="MBB5856481.1"/>
    </source>
</evidence>
<name>A0A841BC49_9PSEU</name>
<sequence>MARNTFARLLAALADATPAFTPPSAPDAPGRGRRLLTALADATPSFHPGGPPPGVANRAAAAAPEGTADCPGSENDADLGPTDLEQVVQRLIERTPRERLESRISVPIEWMRLIRAWARLLIMSEKLTGVLDDLVPRVRVQDLTVRRVEALAADLSNGIIDEFRDASVDVSAFLKPVGYPDNARKLFTAQVTTLRSMLSEVSRKQSRERVDDEVAAAHELAIEIVRVLTHLLGELLSPPEPPVDRPRGSEDARAIAHGFKAYAPRRATPPAGSHYGPGIIVDRRYSPGRLITVLDRLETAVTDFTDADLAEADLRGLRLRGVQWSMLTTQWPPGWADLIRAISVPIAPDKRPDLYEIRNDPEMLARQTFE</sequence>
<dbReference type="EMBL" id="JACHMX010000001">
    <property type="protein sequence ID" value="MBB5856481.1"/>
    <property type="molecule type" value="Genomic_DNA"/>
</dbReference>
<feature type="compositionally biased region" description="Low complexity" evidence="1">
    <location>
        <begin position="55"/>
        <end position="71"/>
    </location>
</feature>
<proteinExistence type="predicted"/>
<dbReference type="RefSeq" id="WP_184901900.1">
    <property type="nucleotide sequence ID" value="NZ_JACHMX010000001.1"/>
</dbReference>
<accession>A0A841BC49</accession>
<dbReference type="AlphaFoldDB" id="A0A841BC49"/>
<evidence type="ECO:0000313" key="3">
    <source>
        <dbReference type="Proteomes" id="UP000580861"/>
    </source>
</evidence>
<comment type="caution">
    <text evidence="2">The sequence shown here is derived from an EMBL/GenBank/DDBJ whole genome shotgun (WGS) entry which is preliminary data.</text>
</comment>
<gene>
    <name evidence="2" type="ORF">HDA45_006568</name>
</gene>
<organism evidence="2 3">
    <name type="scientific">Amycolatopsis umgeniensis</name>
    <dbReference type="NCBI Taxonomy" id="336628"/>
    <lineage>
        <taxon>Bacteria</taxon>
        <taxon>Bacillati</taxon>
        <taxon>Actinomycetota</taxon>
        <taxon>Actinomycetes</taxon>
        <taxon>Pseudonocardiales</taxon>
        <taxon>Pseudonocardiaceae</taxon>
        <taxon>Amycolatopsis</taxon>
    </lineage>
</organism>
<reference evidence="2 3" key="1">
    <citation type="submission" date="2020-08" db="EMBL/GenBank/DDBJ databases">
        <title>Sequencing the genomes of 1000 actinobacteria strains.</title>
        <authorList>
            <person name="Klenk H.-P."/>
        </authorList>
    </citation>
    <scope>NUCLEOTIDE SEQUENCE [LARGE SCALE GENOMIC DNA]</scope>
    <source>
        <strain evidence="2 3">DSM 45272</strain>
    </source>
</reference>
<evidence type="ECO:0000256" key="1">
    <source>
        <dbReference type="SAM" id="MobiDB-lite"/>
    </source>
</evidence>
<keyword evidence="3" id="KW-1185">Reference proteome</keyword>
<dbReference type="Proteomes" id="UP000580861">
    <property type="component" value="Unassembled WGS sequence"/>
</dbReference>
<feature type="region of interest" description="Disordered" evidence="1">
    <location>
        <begin position="44"/>
        <end position="80"/>
    </location>
</feature>
<protein>
    <submittedName>
        <fullName evidence="2">Uncharacterized protein</fullName>
    </submittedName>
</protein>